<evidence type="ECO:0000313" key="4">
    <source>
        <dbReference type="Proteomes" id="UP000002051"/>
    </source>
</evidence>
<gene>
    <name evidence="3" type="primary">25490183</name>
    <name evidence="1" type="ordered locus">MTR_3g111790</name>
    <name evidence="2" type="ORF">MtrunA17_Chr3g0141481</name>
</gene>
<proteinExistence type="predicted"/>
<dbReference type="AlphaFoldDB" id="A0A072V451"/>
<dbReference type="EnsemblPlants" id="KEH36148">
    <property type="protein sequence ID" value="KEH36148"/>
    <property type="gene ID" value="MTR_3g111790"/>
</dbReference>
<sequence>MLLQRQAMRKLCPNFDKADGLDTVLEVPIPEEMLTNMGTTGFNRWQNLKTLMNNAQVADKSSGLSAPSNNEFTALLKLVGAPLIPLQVQSDHTLTRPIRDCSVRDSIGKYIVQQYVAATGGQGALNSLQNMYAMGEVRIHGSEMRHGADDNSVHSRGKAEVGGFVLWQNNPDLWCLELVVSGFKITAGSNGKVSWNQSSSQPFQSNRGPPRPLRRFFQGLDPRCIANLFLDAECVGENEINNDLCFILKLQTEQHILQAQSTSNTEIVMHTILGYFSQRTGLLVKFEDTKLVRMKTVKGKDSVIWETNIESTIDDYKCVGGINIAHGGKTISTLYRYGAAHNHKQMIEEIWSIEEVDFNIFGLSMDCFLPPSDHEREQHDVAEHTV</sequence>
<dbReference type="Proteomes" id="UP000265566">
    <property type="component" value="Chromosome 3"/>
</dbReference>
<dbReference type="Gramene" id="rna19634">
    <property type="protein sequence ID" value="RHN70994.1"/>
    <property type="gene ID" value="gene19634"/>
</dbReference>
<dbReference type="PANTHER" id="PTHR31300:SF26">
    <property type="entry name" value="DUF620 FAMILY PROTEIN"/>
    <property type="match status" value="1"/>
</dbReference>
<dbReference type="Proteomes" id="UP000002051">
    <property type="component" value="Chromosome 3"/>
</dbReference>
<evidence type="ECO:0000313" key="2">
    <source>
        <dbReference type="EMBL" id="RHN70994.1"/>
    </source>
</evidence>
<protein>
    <submittedName>
        <fullName evidence="1">DUF620 family protein</fullName>
    </submittedName>
</protein>
<dbReference type="EMBL" id="PSQE01000003">
    <property type="protein sequence ID" value="RHN70994.1"/>
    <property type="molecule type" value="Genomic_DNA"/>
</dbReference>
<accession>A0A072V451</accession>
<reference evidence="3" key="3">
    <citation type="submission" date="2015-04" db="UniProtKB">
        <authorList>
            <consortium name="EnsemblPlants"/>
        </authorList>
    </citation>
    <scope>IDENTIFICATION</scope>
    <source>
        <strain evidence="3">cv. Jemalong A17</strain>
    </source>
</reference>
<dbReference type="InterPro" id="IPR006873">
    <property type="entry name" value="DUF620"/>
</dbReference>
<dbReference type="STRING" id="3880.A0A072V451"/>
<evidence type="ECO:0000313" key="1">
    <source>
        <dbReference type="EMBL" id="KEH36148.1"/>
    </source>
</evidence>
<reference evidence="1 4" key="1">
    <citation type="journal article" date="2011" name="Nature">
        <title>The Medicago genome provides insight into the evolution of rhizobial symbioses.</title>
        <authorList>
            <person name="Young N.D."/>
            <person name="Debelle F."/>
            <person name="Oldroyd G.E."/>
            <person name="Geurts R."/>
            <person name="Cannon S.B."/>
            <person name="Udvardi M.K."/>
            <person name="Benedito V.A."/>
            <person name="Mayer K.F."/>
            <person name="Gouzy J."/>
            <person name="Schoof H."/>
            <person name="Van de Peer Y."/>
            <person name="Proost S."/>
            <person name="Cook D.R."/>
            <person name="Meyers B.C."/>
            <person name="Spannagl M."/>
            <person name="Cheung F."/>
            <person name="De Mita S."/>
            <person name="Krishnakumar V."/>
            <person name="Gundlach H."/>
            <person name="Zhou S."/>
            <person name="Mudge J."/>
            <person name="Bharti A.K."/>
            <person name="Murray J.D."/>
            <person name="Naoumkina M.A."/>
            <person name="Rosen B."/>
            <person name="Silverstein K.A."/>
            <person name="Tang H."/>
            <person name="Rombauts S."/>
            <person name="Zhao P.X."/>
            <person name="Zhou P."/>
            <person name="Barbe V."/>
            <person name="Bardou P."/>
            <person name="Bechner M."/>
            <person name="Bellec A."/>
            <person name="Berger A."/>
            <person name="Berges H."/>
            <person name="Bidwell S."/>
            <person name="Bisseling T."/>
            <person name="Choisne N."/>
            <person name="Couloux A."/>
            <person name="Denny R."/>
            <person name="Deshpande S."/>
            <person name="Dai X."/>
            <person name="Doyle J.J."/>
            <person name="Dudez A.M."/>
            <person name="Farmer A.D."/>
            <person name="Fouteau S."/>
            <person name="Franken C."/>
            <person name="Gibelin C."/>
            <person name="Gish J."/>
            <person name="Goldstein S."/>
            <person name="Gonzalez A.J."/>
            <person name="Green P.J."/>
            <person name="Hallab A."/>
            <person name="Hartog M."/>
            <person name="Hua A."/>
            <person name="Humphray S.J."/>
            <person name="Jeong D.H."/>
            <person name="Jing Y."/>
            <person name="Jocker A."/>
            <person name="Kenton S.M."/>
            <person name="Kim D.J."/>
            <person name="Klee K."/>
            <person name="Lai H."/>
            <person name="Lang C."/>
            <person name="Lin S."/>
            <person name="Macmil S.L."/>
            <person name="Magdelenat G."/>
            <person name="Matthews L."/>
            <person name="McCorrison J."/>
            <person name="Monaghan E.L."/>
            <person name="Mun J.H."/>
            <person name="Najar F.Z."/>
            <person name="Nicholson C."/>
            <person name="Noirot C."/>
            <person name="O'Bleness M."/>
            <person name="Paule C.R."/>
            <person name="Poulain J."/>
            <person name="Prion F."/>
            <person name="Qin B."/>
            <person name="Qu C."/>
            <person name="Retzel E.F."/>
            <person name="Riddle C."/>
            <person name="Sallet E."/>
            <person name="Samain S."/>
            <person name="Samson N."/>
            <person name="Sanders I."/>
            <person name="Saurat O."/>
            <person name="Scarpelli C."/>
            <person name="Schiex T."/>
            <person name="Segurens B."/>
            <person name="Severin A.J."/>
            <person name="Sherrier D.J."/>
            <person name="Shi R."/>
            <person name="Sims S."/>
            <person name="Singer S.R."/>
            <person name="Sinharoy S."/>
            <person name="Sterck L."/>
            <person name="Viollet A."/>
            <person name="Wang B.B."/>
            <person name="Wang K."/>
            <person name="Wang M."/>
            <person name="Wang X."/>
            <person name="Warfsmann J."/>
            <person name="Weissenbach J."/>
            <person name="White D.D."/>
            <person name="White J.D."/>
            <person name="Wiley G.B."/>
            <person name="Wincker P."/>
            <person name="Xing Y."/>
            <person name="Yang L."/>
            <person name="Yao Z."/>
            <person name="Ying F."/>
            <person name="Zhai J."/>
            <person name="Zhou L."/>
            <person name="Zuber A."/>
            <person name="Denarie J."/>
            <person name="Dixon R.A."/>
            <person name="May G.D."/>
            <person name="Schwartz D.C."/>
            <person name="Rogers J."/>
            <person name="Quetier F."/>
            <person name="Town C.D."/>
            <person name="Roe B.A."/>
        </authorList>
    </citation>
    <scope>NUCLEOTIDE SEQUENCE [LARGE SCALE GENOMIC DNA]</scope>
    <source>
        <strain evidence="1">A17</strain>
        <strain evidence="3 4">cv. Jemalong A17</strain>
    </source>
</reference>
<dbReference type="Pfam" id="PF04788">
    <property type="entry name" value="DUF620"/>
    <property type="match status" value="1"/>
</dbReference>
<keyword evidence="4" id="KW-1185">Reference proteome</keyword>
<dbReference type="HOGENOM" id="CLU_033378_1_0_1"/>
<dbReference type="EMBL" id="CM001219">
    <property type="protein sequence ID" value="KEH36148.1"/>
    <property type="molecule type" value="Genomic_DNA"/>
</dbReference>
<name>A0A072V451_MEDTR</name>
<reference evidence="2" key="5">
    <citation type="journal article" date="2018" name="Nat. Plants">
        <title>Whole-genome landscape of Medicago truncatula symbiotic genes.</title>
        <authorList>
            <person name="Pecrix Y."/>
            <person name="Gamas P."/>
            <person name="Carrere S."/>
        </authorList>
    </citation>
    <scope>NUCLEOTIDE SEQUENCE</scope>
    <source>
        <tissue evidence="2">Leaves</tissue>
    </source>
</reference>
<dbReference type="PANTHER" id="PTHR31300">
    <property type="entry name" value="LIPASE"/>
    <property type="match status" value="1"/>
</dbReference>
<dbReference type="KEGG" id="mtr:25490183"/>
<reference evidence="5" key="4">
    <citation type="journal article" date="2018" name="Nat. Plants">
        <title>Whole-genome landscape of Medicago truncatula symbiotic genes.</title>
        <authorList>
            <person name="Pecrix Y."/>
            <person name="Staton S.E."/>
            <person name="Sallet E."/>
            <person name="Lelandais-Briere C."/>
            <person name="Moreau S."/>
            <person name="Carrere S."/>
            <person name="Blein T."/>
            <person name="Jardinaud M.F."/>
            <person name="Latrasse D."/>
            <person name="Zouine M."/>
            <person name="Zahm M."/>
            <person name="Kreplak J."/>
            <person name="Mayjonade B."/>
            <person name="Satge C."/>
            <person name="Perez M."/>
            <person name="Cauet S."/>
            <person name="Marande W."/>
            <person name="Chantry-Darmon C."/>
            <person name="Lopez-Roques C."/>
            <person name="Bouchez O."/>
            <person name="Berard A."/>
            <person name="Debelle F."/>
            <person name="Munos S."/>
            <person name="Bendahmane A."/>
            <person name="Berges H."/>
            <person name="Niebel A."/>
            <person name="Buitink J."/>
            <person name="Frugier F."/>
            <person name="Benhamed M."/>
            <person name="Crespi M."/>
            <person name="Gouzy J."/>
            <person name="Gamas P."/>
        </authorList>
    </citation>
    <scope>NUCLEOTIDE SEQUENCE [LARGE SCALE GENOMIC DNA]</scope>
    <source>
        <strain evidence="5">cv. Jemalong A17</strain>
    </source>
</reference>
<reference evidence="1 4" key="2">
    <citation type="journal article" date="2014" name="BMC Genomics">
        <title>An improved genome release (version Mt4.0) for the model legume Medicago truncatula.</title>
        <authorList>
            <person name="Tang H."/>
            <person name="Krishnakumar V."/>
            <person name="Bidwell S."/>
            <person name="Rosen B."/>
            <person name="Chan A."/>
            <person name="Zhou S."/>
            <person name="Gentzbittel L."/>
            <person name="Childs K.L."/>
            <person name="Yandell M."/>
            <person name="Gundlach H."/>
            <person name="Mayer K.F."/>
            <person name="Schwartz D.C."/>
            <person name="Town C.D."/>
        </authorList>
    </citation>
    <scope>GENOME REANNOTATION</scope>
    <source>
        <strain evidence="1">A17</strain>
        <strain evidence="3 4">cv. Jemalong A17</strain>
    </source>
</reference>
<evidence type="ECO:0000313" key="5">
    <source>
        <dbReference type="Proteomes" id="UP000265566"/>
    </source>
</evidence>
<organism evidence="1 4">
    <name type="scientific">Medicago truncatula</name>
    <name type="common">Barrel medic</name>
    <name type="synonym">Medicago tribuloides</name>
    <dbReference type="NCBI Taxonomy" id="3880"/>
    <lineage>
        <taxon>Eukaryota</taxon>
        <taxon>Viridiplantae</taxon>
        <taxon>Streptophyta</taxon>
        <taxon>Embryophyta</taxon>
        <taxon>Tracheophyta</taxon>
        <taxon>Spermatophyta</taxon>
        <taxon>Magnoliopsida</taxon>
        <taxon>eudicotyledons</taxon>
        <taxon>Gunneridae</taxon>
        <taxon>Pentapetalae</taxon>
        <taxon>rosids</taxon>
        <taxon>fabids</taxon>
        <taxon>Fabales</taxon>
        <taxon>Fabaceae</taxon>
        <taxon>Papilionoideae</taxon>
        <taxon>50 kb inversion clade</taxon>
        <taxon>NPAAA clade</taxon>
        <taxon>Hologalegina</taxon>
        <taxon>IRL clade</taxon>
        <taxon>Trifolieae</taxon>
        <taxon>Medicago</taxon>
    </lineage>
</organism>
<dbReference type="OrthoDB" id="1065010at2759"/>
<evidence type="ECO:0000313" key="3">
    <source>
        <dbReference type="EnsemblPlants" id="KEH36148"/>
    </source>
</evidence>